<evidence type="ECO:0000256" key="1">
    <source>
        <dbReference type="PROSITE-ProRule" id="PRU00409"/>
    </source>
</evidence>
<dbReference type="PATRIC" id="fig|28229.4.peg.908"/>
<dbReference type="AlphaFoldDB" id="A0A099KWZ0"/>
<dbReference type="PROSITE" id="PS50975">
    <property type="entry name" value="ATP_GRASP"/>
    <property type="match status" value="1"/>
</dbReference>
<proteinExistence type="predicted"/>
<feature type="domain" description="ATP-grasp" evidence="2">
    <location>
        <begin position="119"/>
        <end position="313"/>
    </location>
</feature>
<dbReference type="Gene3D" id="3.30.470.20">
    <property type="entry name" value="ATP-grasp fold, B domain"/>
    <property type="match status" value="1"/>
</dbReference>
<comment type="caution">
    <text evidence="3">The sequence shown here is derived from an EMBL/GenBank/DDBJ whole genome shotgun (WGS) entry which is preliminary data.</text>
</comment>
<dbReference type="EMBL" id="JQED01000005">
    <property type="protein sequence ID" value="KGJ94700.1"/>
    <property type="molecule type" value="Genomic_DNA"/>
</dbReference>
<dbReference type="GO" id="GO:0005524">
    <property type="term" value="F:ATP binding"/>
    <property type="evidence" value="ECO:0007669"/>
    <property type="project" value="UniProtKB-UniRule"/>
</dbReference>
<evidence type="ECO:0000259" key="2">
    <source>
        <dbReference type="PROSITE" id="PS50975"/>
    </source>
</evidence>
<accession>A0A099KWZ0</accession>
<gene>
    <name evidence="3" type="ORF">ND2E_1889</name>
</gene>
<keyword evidence="1" id="KW-0547">Nucleotide-binding</keyword>
<sequence length="383" mass="43095">MCISKCDILVVGSGLNALGALRALGDCCDVLLVSHNVKGPAWHSKYGSRWESKNTASDAFIEQLLEFGSKQKHKPLMLLTEELCVAKIATKLEQLNEYFITDLIPTKNTEELQSKSTFQALAESVGSPIPRSLTVNNIADLNRLDTLNFPCIFKPLEQNIAYGKQFKKGYKVESAEQVSKLYHEIYPVNPGMILQEWINGEDSDIYFYFCFISKSGDEVTSFCGRKIRSWPLKVGGTASCTSAPEYSDELREITLSFCKKVGFTGLMGMEYKRDPIKNKFIMIEPTVGRTDLQHEIASLSGINVLQEIGEYFGVCVAKKRAFRSVIWKDHYADKLARLESSDDFKPVRAASYNALFRVSDLKPSIITFTKRIKVKCKHLFANV</sequence>
<organism evidence="3 4">
    <name type="scientific">Colwellia psychrerythraea</name>
    <name type="common">Vibrio psychroerythus</name>
    <dbReference type="NCBI Taxonomy" id="28229"/>
    <lineage>
        <taxon>Bacteria</taxon>
        <taxon>Pseudomonadati</taxon>
        <taxon>Pseudomonadota</taxon>
        <taxon>Gammaproteobacteria</taxon>
        <taxon>Alteromonadales</taxon>
        <taxon>Colwelliaceae</taxon>
        <taxon>Colwellia</taxon>
    </lineage>
</organism>
<protein>
    <recommendedName>
        <fullName evidence="2">ATP-grasp domain-containing protein</fullName>
    </recommendedName>
</protein>
<evidence type="ECO:0000313" key="4">
    <source>
        <dbReference type="Proteomes" id="UP000029843"/>
    </source>
</evidence>
<dbReference type="InterPro" id="IPR011761">
    <property type="entry name" value="ATP-grasp"/>
</dbReference>
<name>A0A099KWZ0_COLPS</name>
<dbReference type="Proteomes" id="UP000029843">
    <property type="component" value="Unassembled WGS sequence"/>
</dbReference>
<evidence type="ECO:0000313" key="3">
    <source>
        <dbReference type="EMBL" id="KGJ94700.1"/>
    </source>
</evidence>
<dbReference type="GO" id="GO:0046872">
    <property type="term" value="F:metal ion binding"/>
    <property type="evidence" value="ECO:0007669"/>
    <property type="project" value="InterPro"/>
</dbReference>
<dbReference type="SUPFAM" id="SSF56059">
    <property type="entry name" value="Glutathione synthetase ATP-binding domain-like"/>
    <property type="match status" value="1"/>
</dbReference>
<reference evidence="3 4" key="1">
    <citation type="submission" date="2014-08" db="EMBL/GenBank/DDBJ databases">
        <title>Genomic and Phenotypic Diversity of Colwellia psychrerythraea strains from Disparate Marine Basins.</title>
        <authorList>
            <person name="Techtmann S.M."/>
            <person name="Stelling S.C."/>
            <person name="Utturkar S.M."/>
            <person name="Alshibli N."/>
            <person name="Harris A."/>
            <person name="Brown S.D."/>
            <person name="Hazen T.C."/>
        </authorList>
    </citation>
    <scope>NUCLEOTIDE SEQUENCE [LARGE SCALE GENOMIC DNA]</scope>
    <source>
        <strain evidence="3 4">ND2E</strain>
    </source>
</reference>
<keyword evidence="1" id="KW-0067">ATP-binding</keyword>